<dbReference type="Gene3D" id="3.20.20.30">
    <property type="entry name" value="Luciferase-like domain"/>
    <property type="match status" value="1"/>
</dbReference>
<sequence length="324" mass="33310">MTAAFLPTRTTATSSTTATIALDLSGLGAPAHDREAAAGLPAEQANLVRLASYARAAHKGGVSFVTLGEDFRLRADAAPRANAWLDPVIAARRISPSAGGTGLVPTVQLGRADSAVAAELAQFNRKSGSWAGLQVARGEQAPVAALPQLGDLLEELVRSTAARSSQRPTVVVPLEEEADLAAAGELADVVRLREADLSWARELRFAVRSAARAAGRGPVRVLVDLRTVIASDYESARARADLLTDIAGSDAGWAGALEAVGTVGDVVATIERWIEAGAADGFVVLPGSIPADVQRLLRGIIPALQARGLVSVAGATTEAQAVPA</sequence>
<dbReference type="Proteomes" id="UP000250222">
    <property type="component" value="Unassembled WGS sequence"/>
</dbReference>
<dbReference type="GO" id="GO:0016705">
    <property type="term" value="F:oxidoreductase activity, acting on paired donors, with incorporation or reduction of molecular oxygen"/>
    <property type="evidence" value="ECO:0007669"/>
    <property type="project" value="InterPro"/>
</dbReference>
<protein>
    <recommendedName>
        <fullName evidence="3">Flavin-dependent oxidoreductase, luciferase family (Includes alkanesulfonate monooxygenase SsuD and methylene tetrahydromethanopterin reductase)</fullName>
    </recommendedName>
</protein>
<evidence type="ECO:0000313" key="2">
    <source>
        <dbReference type="Proteomes" id="UP000250222"/>
    </source>
</evidence>
<accession>A0A2Y8ZYN4</accession>
<keyword evidence="2" id="KW-1185">Reference proteome</keyword>
<evidence type="ECO:0008006" key="3">
    <source>
        <dbReference type="Google" id="ProtNLM"/>
    </source>
</evidence>
<evidence type="ECO:0000313" key="1">
    <source>
        <dbReference type="EMBL" id="SSA36388.1"/>
    </source>
</evidence>
<dbReference type="OrthoDB" id="3265338at2"/>
<proteinExistence type="predicted"/>
<reference evidence="1 2" key="1">
    <citation type="submission" date="2016-10" db="EMBL/GenBank/DDBJ databases">
        <authorList>
            <person name="Cai Z."/>
        </authorList>
    </citation>
    <scope>NUCLEOTIDE SEQUENCE [LARGE SCALE GENOMIC DNA]</scope>
    <source>
        <strain evidence="1 2">CGMCC 1.10826</strain>
    </source>
</reference>
<dbReference type="EMBL" id="UETB01000001">
    <property type="protein sequence ID" value="SSA36388.1"/>
    <property type="molecule type" value="Genomic_DNA"/>
</dbReference>
<dbReference type="SUPFAM" id="SSF51679">
    <property type="entry name" value="Bacterial luciferase-like"/>
    <property type="match status" value="1"/>
</dbReference>
<organism evidence="1 2">
    <name type="scientific">Georgenia satyanarayanai</name>
    <dbReference type="NCBI Taxonomy" id="860221"/>
    <lineage>
        <taxon>Bacteria</taxon>
        <taxon>Bacillati</taxon>
        <taxon>Actinomycetota</taxon>
        <taxon>Actinomycetes</taxon>
        <taxon>Micrococcales</taxon>
        <taxon>Bogoriellaceae</taxon>
        <taxon>Georgenia</taxon>
    </lineage>
</organism>
<name>A0A2Y8ZYN4_9MICO</name>
<gene>
    <name evidence="1" type="ORF">SAMN05216184_10147</name>
</gene>
<dbReference type="RefSeq" id="WP_110850596.1">
    <property type="nucleotide sequence ID" value="NZ_QKLZ01000001.1"/>
</dbReference>
<dbReference type="AlphaFoldDB" id="A0A2Y8ZYN4"/>
<dbReference type="InterPro" id="IPR036661">
    <property type="entry name" value="Luciferase-like_sf"/>
</dbReference>